<reference evidence="6" key="1">
    <citation type="submission" date="2012-11" db="EMBL/GenBank/DDBJ databases">
        <authorList>
            <person name="Lucero-Rivera Y.E."/>
            <person name="Tovar-Ramirez D."/>
        </authorList>
    </citation>
    <scope>NUCLEOTIDE SEQUENCE [LARGE SCALE GENOMIC DNA]</scope>
    <source>
        <strain evidence="6">Araruama</strain>
    </source>
</reference>
<dbReference type="SUPFAM" id="SSF53822">
    <property type="entry name" value="Periplasmic binding protein-like I"/>
    <property type="match status" value="1"/>
</dbReference>
<evidence type="ECO:0000256" key="3">
    <source>
        <dbReference type="SAM" id="SignalP"/>
    </source>
</evidence>
<sequence length="525" mass="60084">MLFRTILLFLSLLCHHFAFANNELCIGVAGPMSGKGKNFGQEMLEGILLYVDQINQSNGISEKKIKLIIKDDKNDPKIALSVAKQFASAPDILLVLGHYFSTTSIMAGKVYQRYQIPAITGSASAVKLTQRNNWYFRIIPNNAFQATYIANYINSYLKIDRAIIIHDTDEYGIDLLNYFKRAAQSSGIDIIQEFGINTLSNHINVQIKKICMEICKIDHPGCVFIATHAHEAIKLMQFYQDKRSYPFLGSDSFGTYSFIKKLPKNNKEVHFVIPYLSDVSDRTALPFIKAYQKKYNKPPNWVSASYYDAIKLAHCAIIRANISEEELIKRKRKKIQNSLNQFYNLKTGLKGVTGTLFFNSTGDTEKPLNMGININQKIKPSFVQYNLIPPDRINYSTLKKTLTGEMILINDQVMQKTMVVFTRIDILELIDFDIKNRIFKIKFNLSFTYQEDIDTDNIQFLNAISTDFIGKPIITKNIDSSTTKQFQVEGTFRSNVNLKAYPFETNSLNISFFINIFQGIFFIFF</sequence>
<evidence type="ECO:0000313" key="5">
    <source>
        <dbReference type="EMBL" id="ETR71074.1"/>
    </source>
</evidence>
<protein>
    <recommendedName>
        <fullName evidence="4">Leucine-binding protein domain-containing protein</fullName>
    </recommendedName>
</protein>
<feature type="signal peptide" evidence="3">
    <location>
        <begin position="1"/>
        <end position="20"/>
    </location>
</feature>
<gene>
    <name evidence="5" type="ORF">OMM_02759</name>
</gene>
<dbReference type="PANTHER" id="PTHR47151:SF2">
    <property type="entry name" value="AMINO ACID BINDING PROTEIN"/>
    <property type="match status" value="1"/>
</dbReference>
<dbReference type="PANTHER" id="PTHR47151">
    <property type="entry name" value="LEU/ILE/VAL-BINDING ABC TRANSPORTER SUBUNIT"/>
    <property type="match status" value="1"/>
</dbReference>
<comment type="caution">
    <text evidence="5">The sequence shown here is derived from an EMBL/GenBank/DDBJ whole genome shotgun (WGS) entry which is preliminary data.</text>
</comment>
<feature type="chain" id="PRO_5010709191" description="Leucine-binding protein domain-containing protein" evidence="3">
    <location>
        <begin position="21"/>
        <end position="525"/>
    </location>
</feature>
<dbReference type="AlphaFoldDB" id="A0A1V1P8G6"/>
<dbReference type="EMBL" id="ATBP01000325">
    <property type="protein sequence ID" value="ETR71074.1"/>
    <property type="molecule type" value="Genomic_DNA"/>
</dbReference>
<evidence type="ECO:0000259" key="4">
    <source>
        <dbReference type="Pfam" id="PF13458"/>
    </source>
</evidence>
<evidence type="ECO:0000256" key="1">
    <source>
        <dbReference type="ARBA" id="ARBA00010062"/>
    </source>
</evidence>
<dbReference type="Gene3D" id="3.40.50.2300">
    <property type="match status" value="2"/>
</dbReference>
<evidence type="ECO:0000313" key="6">
    <source>
        <dbReference type="Proteomes" id="UP000189670"/>
    </source>
</evidence>
<accession>A0A1V1P8G6</accession>
<organism evidence="5 6">
    <name type="scientific">Candidatus Magnetoglobus multicellularis str. Araruama</name>
    <dbReference type="NCBI Taxonomy" id="890399"/>
    <lineage>
        <taxon>Bacteria</taxon>
        <taxon>Pseudomonadati</taxon>
        <taxon>Thermodesulfobacteriota</taxon>
        <taxon>Desulfobacteria</taxon>
        <taxon>Desulfobacterales</taxon>
        <taxon>Desulfobacteraceae</taxon>
        <taxon>Candidatus Magnetoglobus</taxon>
    </lineage>
</organism>
<dbReference type="InterPro" id="IPR028082">
    <property type="entry name" value="Peripla_BP_I"/>
</dbReference>
<dbReference type="Pfam" id="PF13458">
    <property type="entry name" value="Peripla_BP_6"/>
    <property type="match status" value="1"/>
</dbReference>
<feature type="domain" description="Leucine-binding protein" evidence="4">
    <location>
        <begin position="26"/>
        <end position="321"/>
    </location>
</feature>
<evidence type="ECO:0000256" key="2">
    <source>
        <dbReference type="ARBA" id="ARBA00022729"/>
    </source>
</evidence>
<keyword evidence="2 3" id="KW-0732">Signal</keyword>
<name>A0A1V1P8G6_9BACT</name>
<dbReference type="Proteomes" id="UP000189670">
    <property type="component" value="Unassembled WGS sequence"/>
</dbReference>
<dbReference type="InterPro" id="IPR028081">
    <property type="entry name" value="Leu-bd"/>
</dbReference>
<proteinExistence type="inferred from homology"/>
<comment type="similarity">
    <text evidence="1">Belongs to the leucine-binding protein family.</text>
</comment>